<dbReference type="CDD" id="cd02651">
    <property type="entry name" value="nuc_hydro_IU_UC_XIUA"/>
    <property type="match status" value="1"/>
</dbReference>
<evidence type="ECO:0000256" key="2">
    <source>
        <dbReference type="ARBA" id="ARBA00023295"/>
    </source>
</evidence>
<dbReference type="PANTHER" id="PTHR12304">
    <property type="entry name" value="INOSINE-URIDINE PREFERRING NUCLEOSIDE HYDROLASE"/>
    <property type="match status" value="1"/>
</dbReference>
<dbReference type="PANTHER" id="PTHR12304:SF4">
    <property type="entry name" value="URIDINE NUCLEOSIDASE"/>
    <property type="match status" value="1"/>
</dbReference>
<keyword evidence="1" id="KW-0378">Hydrolase</keyword>
<evidence type="ECO:0000313" key="4">
    <source>
        <dbReference type="EMBL" id="OUJ03098.1"/>
    </source>
</evidence>
<dbReference type="InterPro" id="IPR036452">
    <property type="entry name" value="Ribo_hydro-like"/>
</dbReference>
<gene>
    <name evidence="4" type="ORF">HK14_03555</name>
</gene>
<dbReference type="GO" id="GO:0006152">
    <property type="term" value="P:purine nucleoside catabolic process"/>
    <property type="evidence" value="ECO:0007669"/>
    <property type="project" value="TreeGrafter"/>
</dbReference>
<comment type="caution">
    <text evidence="4">The sequence shown here is derived from an EMBL/GenBank/DDBJ whole genome shotgun (WGS) entry which is preliminary data.</text>
</comment>
<dbReference type="Proteomes" id="UP000196086">
    <property type="component" value="Unassembled WGS sequence"/>
</dbReference>
<reference evidence="4 5" key="1">
    <citation type="submission" date="2014-06" db="EMBL/GenBank/DDBJ databases">
        <authorList>
            <person name="Ju J."/>
            <person name="Zhang J."/>
        </authorList>
    </citation>
    <scope>NUCLEOTIDE SEQUENCE [LARGE SCALE GENOMIC DNA]</scope>
    <source>
        <strain evidence="4 5">DsW_47</strain>
    </source>
</reference>
<dbReference type="PROSITE" id="PS01247">
    <property type="entry name" value="IUNH"/>
    <property type="match status" value="1"/>
</dbReference>
<accession>A0A1Z5YVX0</accession>
<feature type="domain" description="Inosine/uridine-preferring nucleoside hydrolase" evidence="3">
    <location>
        <begin position="6"/>
        <end position="302"/>
    </location>
</feature>
<proteinExistence type="predicted"/>
<dbReference type="Gene3D" id="3.90.245.10">
    <property type="entry name" value="Ribonucleoside hydrolase-like"/>
    <property type="match status" value="1"/>
</dbReference>
<sequence>MTPQKIIIDTDPGQDDAIAIMLALASPEFEVLGLVAAAGNVPVEQTAENACKILELAGRSDVPVYKGCPRPIRRPPINAQHVHGDTGMDGPDLPASTLRPMPQHGVAFLLDTLASNPVQTITIVTLGPMTNLATAIIQAPDIVARAKRVVSMCGAWAETGNITPSAEFNAFADPDAAAIVLASGLPLTLLPLDVTHKFLITPERLEKLAALPGRCAQAAYDMLNFSARFDLKKYGWSGAPLHDPCTIGWLLAPEFFSGRRVNVEVEVSSPLTLGATVVDWWNVTQRPPNAEFLNTVDAAGLWTLMLERLSKLP</sequence>
<evidence type="ECO:0000313" key="5">
    <source>
        <dbReference type="Proteomes" id="UP000196086"/>
    </source>
</evidence>
<name>A0A1Z5YVX0_9PROT</name>
<dbReference type="InterPro" id="IPR015910">
    <property type="entry name" value="I/U_nuclsd_hydro_CS"/>
</dbReference>
<dbReference type="GO" id="GO:0008477">
    <property type="term" value="F:purine nucleosidase activity"/>
    <property type="evidence" value="ECO:0007669"/>
    <property type="project" value="TreeGrafter"/>
</dbReference>
<dbReference type="InterPro" id="IPR023186">
    <property type="entry name" value="IUNH"/>
</dbReference>
<dbReference type="GO" id="GO:0045437">
    <property type="term" value="F:uridine nucleosidase activity"/>
    <property type="evidence" value="ECO:0007669"/>
    <property type="project" value="UniProtKB-ARBA"/>
</dbReference>
<dbReference type="EMBL" id="JOMQ01000017">
    <property type="protein sequence ID" value="OUJ03098.1"/>
    <property type="molecule type" value="Genomic_DNA"/>
</dbReference>
<keyword evidence="2" id="KW-0326">Glycosidase</keyword>
<dbReference type="InterPro" id="IPR001910">
    <property type="entry name" value="Inosine/uridine_hydrolase_dom"/>
</dbReference>
<evidence type="ECO:0000256" key="1">
    <source>
        <dbReference type="ARBA" id="ARBA00022801"/>
    </source>
</evidence>
<dbReference type="AlphaFoldDB" id="A0A1Z5YVX0"/>
<evidence type="ECO:0000259" key="3">
    <source>
        <dbReference type="Pfam" id="PF01156"/>
    </source>
</evidence>
<dbReference type="SUPFAM" id="SSF53590">
    <property type="entry name" value="Nucleoside hydrolase"/>
    <property type="match status" value="1"/>
</dbReference>
<organism evidence="4 5">
    <name type="scientific">Acetobacter cibinongensis</name>
    <dbReference type="NCBI Taxonomy" id="146475"/>
    <lineage>
        <taxon>Bacteria</taxon>
        <taxon>Pseudomonadati</taxon>
        <taxon>Pseudomonadota</taxon>
        <taxon>Alphaproteobacteria</taxon>
        <taxon>Acetobacterales</taxon>
        <taxon>Acetobacteraceae</taxon>
        <taxon>Acetobacter</taxon>
    </lineage>
</organism>
<dbReference type="RefSeq" id="WP_086650908.1">
    <property type="nucleotide sequence ID" value="NZ_JOMQ01000017.1"/>
</dbReference>
<protein>
    <recommendedName>
        <fullName evidence="3">Inosine/uridine-preferring nucleoside hydrolase domain-containing protein</fullName>
    </recommendedName>
</protein>
<dbReference type="OrthoDB" id="9797882at2"/>
<dbReference type="Pfam" id="PF01156">
    <property type="entry name" value="IU_nuc_hydro"/>
    <property type="match status" value="1"/>
</dbReference>
<dbReference type="GO" id="GO:0005829">
    <property type="term" value="C:cytosol"/>
    <property type="evidence" value="ECO:0007669"/>
    <property type="project" value="TreeGrafter"/>
</dbReference>